<sequence length="642" mass="70577">MISSFVLLGVVLVVYAVFQVINGLRTNIAKARQSGVPYIVVRKSRETWGTYTVCRAVADSHMHSHCALQSGMANDMAILEPEWSFRELNEPYRRLGESFIVVSPGRMIMFTQDADVIRQVAARREDFPKLTSTYELLALFGKNVLTTEGQLWRMHRKVTSASFNERNAAHTFAEAIHQSQGMVDKWLRQGGGTTITSIEHDTMTLALNIIGYVGFGLRFLWPGQSLPADMDPRLKKYGSLTPPAGHSMTFAESLATVLERIVVLLLTPKKLLGILPFKAVKEAAEADMNYRQYMKEFLADKIEDVRRGDRGEGGMDIMGQLVRTKYGDKTGKEPDFDDDDIIGNAFIITVAGHETTANVLHFTLLELATNPAAQRQLQADIDRLFGDSDPSTWGYEQNVNAMLASMLGATMNETLRTMPPVVGVPKIVSRAGNPVVTASTGDKLALPADMTVILSAVAVQRNPRFWPSRPSRLTGAPTDLDDYLPERWFRTEDKAGGAAGAAAADAMADEDTEDYGGFKGPDTSAQLFHPYRGSFIPFSEGARSCLGRRIAQVEIIAALAVVFQRHSLELAVDGEGIGVGDGQVAAMGRPERAALYQRAQARCRETLRGATTLLTLKLHGSAYVPVRLVKRGEERFVNFVDA</sequence>
<dbReference type="InterPro" id="IPR017972">
    <property type="entry name" value="Cyt_P450_CS"/>
</dbReference>
<dbReference type="PRINTS" id="PR00463">
    <property type="entry name" value="EP450I"/>
</dbReference>
<evidence type="ECO:0000256" key="1">
    <source>
        <dbReference type="ARBA" id="ARBA00001971"/>
    </source>
</evidence>
<dbReference type="GeneID" id="41975782"/>
<accession>A0A507AVM5</accession>
<name>A0A507AVM5_9PEZI</name>
<keyword evidence="7" id="KW-0560">Oxidoreductase</keyword>
<evidence type="ECO:0000256" key="4">
    <source>
        <dbReference type="ARBA" id="ARBA00022723"/>
    </source>
</evidence>
<evidence type="ECO:0000256" key="7">
    <source>
        <dbReference type="RuleBase" id="RU000461"/>
    </source>
</evidence>
<protein>
    <recommendedName>
        <fullName evidence="10">Cytochrome P450</fullName>
    </recommendedName>
</protein>
<proteinExistence type="inferred from homology"/>
<evidence type="ECO:0000256" key="2">
    <source>
        <dbReference type="ARBA" id="ARBA00010617"/>
    </source>
</evidence>
<keyword evidence="7" id="KW-0503">Monooxygenase</keyword>
<dbReference type="EMBL" id="SKBQ01000054">
    <property type="protein sequence ID" value="TPX10766.1"/>
    <property type="molecule type" value="Genomic_DNA"/>
</dbReference>
<evidence type="ECO:0008006" key="10">
    <source>
        <dbReference type="Google" id="ProtNLM"/>
    </source>
</evidence>
<keyword evidence="3 6" id="KW-0349">Heme</keyword>
<dbReference type="GO" id="GO:0004497">
    <property type="term" value="F:monooxygenase activity"/>
    <property type="evidence" value="ECO:0007669"/>
    <property type="project" value="UniProtKB-KW"/>
</dbReference>
<dbReference type="CDD" id="cd11070">
    <property type="entry name" value="CYP56-like"/>
    <property type="match status" value="1"/>
</dbReference>
<comment type="similarity">
    <text evidence="2 7">Belongs to the cytochrome P450 family.</text>
</comment>
<organism evidence="8 9">
    <name type="scientific">Thyridium curvatum</name>
    <dbReference type="NCBI Taxonomy" id="1093900"/>
    <lineage>
        <taxon>Eukaryota</taxon>
        <taxon>Fungi</taxon>
        <taxon>Dikarya</taxon>
        <taxon>Ascomycota</taxon>
        <taxon>Pezizomycotina</taxon>
        <taxon>Sordariomycetes</taxon>
        <taxon>Sordariomycetidae</taxon>
        <taxon>Thyridiales</taxon>
        <taxon>Thyridiaceae</taxon>
        <taxon>Thyridium</taxon>
    </lineage>
</organism>
<comment type="caution">
    <text evidence="8">The sequence shown here is derived from an EMBL/GenBank/DDBJ whole genome shotgun (WGS) entry which is preliminary data.</text>
</comment>
<dbReference type="PANTHER" id="PTHR24305">
    <property type="entry name" value="CYTOCHROME P450"/>
    <property type="match status" value="1"/>
</dbReference>
<keyword evidence="5 6" id="KW-0408">Iron</keyword>
<dbReference type="Proteomes" id="UP000319257">
    <property type="component" value="Unassembled WGS sequence"/>
</dbReference>
<dbReference type="PRINTS" id="PR00385">
    <property type="entry name" value="P450"/>
</dbReference>
<keyword evidence="4 6" id="KW-0479">Metal-binding</keyword>
<dbReference type="InterPro" id="IPR002401">
    <property type="entry name" value="Cyt_P450_E_grp-I"/>
</dbReference>
<gene>
    <name evidence="8" type="ORF">E0L32_008335</name>
</gene>
<dbReference type="OrthoDB" id="1470350at2759"/>
<dbReference type="GO" id="GO:0005506">
    <property type="term" value="F:iron ion binding"/>
    <property type="evidence" value="ECO:0007669"/>
    <property type="project" value="InterPro"/>
</dbReference>
<dbReference type="Pfam" id="PF00067">
    <property type="entry name" value="p450"/>
    <property type="match status" value="2"/>
</dbReference>
<evidence type="ECO:0000313" key="9">
    <source>
        <dbReference type="Proteomes" id="UP000319257"/>
    </source>
</evidence>
<dbReference type="Gene3D" id="1.10.630.10">
    <property type="entry name" value="Cytochrome P450"/>
    <property type="match status" value="1"/>
</dbReference>
<evidence type="ECO:0000256" key="6">
    <source>
        <dbReference type="PIRSR" id="PIRSR602401-1"/>
    </source>
</evidence>
<feature type="binding site" description="axial binding residue" evidence="6">
    <location>
        <position position="545"/>
    </location>
    <ligand>
        <name>heme</name>
        <dbReference type="ChEBI" id="CHEBI:30413"/>
    </ligand>
    <ligandPart>
        <name>Fe</name>
        <dbReference type="ChEBI" id="CHEBI:18248"/>
    </ligandPart>
</feature>
<dbReference type="InterPro" id="IPR001128">
    <property type="entry name" value="Cyt_P450"/>
</dbReference>
<evidence type="ECO:0000256" key="5">
    <source>
        <dbReference type="ARBA" id="ARBA00023004"/>
    </source>
</evidence>
<dbReference type="GO" id="GO:0020037">
    <property type="term" value="F:heme binding"/>
    <property type="evidence" value="ECO:0007669"/>
    <property type="project" value="InterPro"/>
</dbReference>
<dbReference type="InterPro" id="IPR050121">
    <property type="entry name" value="Cytochrome_P450_monoxygenase"/>
</dbReference>
<comment type="cofactor">
    <cofactor evidence="1 6">
        <name>heme</name>
        <dbReference type="ChEBI" id="CHEBI:30413"/>
    </cofactor>
</comment>
<dbReference type="SUPFAM" id="SSF48264">
    <property type="entry name" value="Cytochrome P450"/>
    <property type="match status" value="1"/>
</dbReference>
<dbReference type="PANTHER" id="PTHR24305:SF166">
    <property type="entry name" value="CYTOCHROME P450 12A4, MITOCHONDRIAL-RELATED"/>
    <property type="match status" value="1"/>
</dbReference>
<dbReference type="InParanoid" id="A0A507AVM5"/>
<dbReference type="RefSeq" id="XP_030992477.1">
    <property type="nucleotide sequence ID" value="XM_031143178.1"/>
</dbReference>
<dbReference type="GO" id="GO:0016705">
    <property type="term" value="F:oxidoreductase activity, acting on paired donors, with incorporation or reduction of molecular oxygen"/>
    <property type="evidence" value="ECO:0007669"/>
    <property type="project" value="InterPro"/>
</dbReference>
<dbReference type="STRING" id="1093900.A0A507AVM5"/>
<evidence type="ECO:0000256" key="3">
    <source>
        <dbReference type="ARBA" id="ARBA00022617"/>
    </source>
</evidence>
<evidence type="ECO:0000313" key="8">
    <source>
        <dbReference type="EMBL" id="TPX10766.1"/>
    </source>
</evidence>
<reference evidence="8 9" key="1">
    <citation type="submission" date="2019-06" db="EMBL/GenBank/DDBJ databases">
        <title>Draft genome sequence of the filamentous fungus Phialemoniopsis curvata isolated from diesel fuel.</title>
        <authorList>
            <person name="Varaljay V.A."/>
            <person name="Lyon W.J."/>
            <person name="Crouch A.L."/>
            <person name="Drake C.E."/>
            <person name="Hollomon J.M."/>
            <person name="Nadeau L.J."/>
            <person name="Nunn H.S."/>
            <person name="Stevenson B.S."/>
            <person name="Bojanowski C.L."/>
            <person name="Crookes-Goodson W.J."/>
        </authorList>
    </citation>
    <scope>NUCLEOTIDE SEQUENCE [LARGE SCALE GENOMIC DNA]</scope>
    <source>
        <strain evidence="8 9">D216</strain>
    </source>
</reference>
<dbReference type="InterPro" id="IPR036396">
    <property type="entry name" value="Cyt_P450_sf"/>
</dbReference>
<keyword evidence="9" id="KW-1185">Reference proteome</keyword>
<dbReference type="AlphaFoldDB" id="A0A507AVM5"/>
<dbReference type="PROSITE" id="PS00086">
    <property type="entry name" value="CYTOCHROME_P450"/>
    <property type="match status" value="1"/>
</dbReference>